<accession>X0XAV4</accession>
<dbReference type="InterPro" id="IPR043519">
    <property type="entry name" value="NT_sf"/>
</dbReference>
<evidence type="ECO:0008006" key="2">
    <source>
        <dbReference type="Google" id="ProtNLM"/>
    </source>
</evidence>
<dbReference type="AlphaFoldDB" id="X0XAV4"/>
<protein>
    <recommendedName>
        <fullName evidence="2">Polymerase nucleotidyl transferase domain-containing protein</fullName>
    </recommendedName>
</protein>
<organism evidence="1">
    <name type="scientific">marine sediment metagenome</name>
    <dbReference type="NCBI Taxonomy" id="412755"/>
    <lineage>
        <taxon>unclassified sequences</taxon>
        <taxon>metagenomes</taxon>
        <taxon>ecological metagenomes</taxon>
    </lineage>
</organism>
<feature type="non-terminal residue" evidence="1">
    <location>
        <position position="47"/>
    </location>
</feature>
<reference evidence="1" key="1">
    <citation type="journal article" date="2014" name="Front. Microbiol.">
        <title>High frequency of phylogenetically diverse reductive dehalogenase-homologous genes in deep subseafloor sedimentary metagenomes.</title>
        <authorList>
            <person name="Kawai M."/>
            <person name="Futagami T."/>
            <person name="Toyoda A."/>
            <person name="Takaki Y."/>
            <person name="Nishi S."/>
            <person name="Hori S."/>
            <person name="Arai W."/>
            <person name="Tsubouchi T."/>
            <person name="Morono Y."/>
            <person name="Uchiyama I."/>
            <person name="Ito T."/>
            <person name="Fujiyama A."/>
            <person name="Inagaki F."/>
            <person name="Takami H."/>
        </authorList>
    </citation>
    <scope>NUCLEOTIDE SEQUENCE</scope>
    <source>
        <strain evidence="1">Expedition CK06-06</strain>
    </source>
</reference>
<sequence length="47" mass="5440">MEVQQDFKELLELFNVHKVEFLIVGAYALAYHGAPRYTGDIDLFIKP</sequence>
<proteinExistence type="predicted"/>
<comment type="caution">
    <text evidence="1">The sequence shown here is derived from an EMBL/GenBank/DDBJ whole genome shotgun (WGS) entry which is preliminary data.</text>
</comment>
<evidence type="ECO:0000313" key="1">
    <source>
        <dbReference type="EMBL" id="GAG22076.1"/>
    </source>
</evidence>
<dbReference type="SUPFAM" id="SSF81301">
    <property type="entry name" value="Nucleotidyltransferase"/>
    <property type="match status" value="1"/>
</dbReference>
<name>X0XAV4_9ZZZZ</name>
<gene>
    <name evidence="1" type="ORF">S01H1_58754</name>
</gene>
<dbReference type="EMBL" id="BARS01038390">
    <property type="protein sequence ID" value="GAG22076.1"/>
    <property type="molecule type" value="Genomic_DNA"/>
</dbReference>
<dbReference type="Gene3D" id="3.30.460.40">
    <property type="match status" value="1"/>
</dbReference>